<dbReference type="EMBL" id="LAZR01047880">
    <property type="protein sequence ID" value="KKK93190.1"/>
    <property type="molecule type" value="Genomic_DNA"/>
</dbReference>
<evidence type="ECO:0000313" key="2">
    <source>
        <dbReference type="EMBL" id="KKK93190.1"/>
    </source>
</evidence>
<comment type="caution">
    <text evidence="2">The sequence shown here is derived from an EMBL/GenBank/DDBJ whole genome shotgun (WGS) entry which is preliminary data.</text>
</comment>
<sequence length="280" mass="31469">MRIVFNVLKVGLGNNGGSKTLVRCAEILKELGNDVVIASQGNNYTWNKIKVPIVSSLPKADVVVATGFGSVKSTVQSSIPKKFYYIRGFEIWRASEKQLLNSFKSLRCIVNSEWLYPCDIPVVGREDVVGGLFHTKHKTKRHDDVVYIAHRLGVRCVMLNRDIKNPKPGELSKFYNSIKVWISPSELEGLHNCPMEASLCGCGLVATDHAKGGTLDYAIHEETCLRYESRDLDMATSYVEKLLRDNSEREKLQSDIKKVFYNKIGSKMYNMTKMAGILQS</sequence>
<dbReference type="AlphaFoldDB" id="A0A0F9A4V2"/>
<name>A0A0F9A4V2_9ZZZZ</name>
<dbReference type="InterPro" id="IPR001296">
    <property type="entry name" value="Glyco_trans_1"/>
</dbReference>
<evidence type="ECO:0000259" key="1">
    <source>
        <dbReference type="Pfam" id="PF00534"/>
    </source>
</evidence>
<proteinExistence type="predicted"/>
<dbReference type="Gene3D" id="3.40.50.2000">
    <property type="entry name" value="Glycogen Phosphorylase B"/>
    <property type="match status" value="1"/>
</dbReference>
<reference evidence="2" key="1">
    <citation type="journal article" date="2015" name="Nature">
        <title>Complex archaea that bridge the gap between prokaryotes and eukaryotes.</title>
        <authorList>
            <person name="Spang A."/>
            <person name="Saw J.H."/>
            <person name="Jorgensen S.L."/>
            <person name="Zaremba-Niedzwiedzka K."/>
            <person name="Martijn J."/>
            <person name="Lind A.E."/>
            <person name="van Eijk R."/>
            <person name="Schleper C."/>
            <person name="Guy L."/>
            <person name="Ettema T.J."/>
        </authorList>
    </citation>
    <scope>NUCLEOTIDE SEQUENCE</scope>
</reference>
<accession>A0A0F9A4V2</accession>
<dbReference type="GO" id="GO:0016757">
    <property type="term" value="F:glycosyltransferase activity"/>
    <property type="evidence" value="ECO:0007669"/>
    <property type="project" value="InterPro"/>
</dbReference>
<feature type="domain" description="Glycosyl transferase family 1" evidence="1">
    <location>
        <begin position="168"/>
        <end position="258"/>
    </location>
</feature>
<gene>
    <name evidence="2" type="ORF">LCGC14_2695370</name>
</gene>
<protein>
    <recommendedName>
        <fullName evidence="1">Glycosyl transferase family 1 domain-containing protein</fullName>
    </recommendedName>
</protein>
<dbReference type="Pfam" id="PF00534">
    <property type="entry name" value="Glycos_transf_1"/>
    <property type="match status" value="1"/>
</dbReference>
<organism evidence="2">
    <name type="scientific">marine sediment metagenome</name>
    <dbReference type="NCBI Taxonomy" id="412755"/>
    <lineage>
        <taxon>unclassified sequences</taxon>
        <taxon>metagenomes</taxon>
        <taxon>ecological metagenomes</taxon>
    </lineage>
</organism>
<dbReference type="SUPFAM" id="SSF53756">
    <property type="entry name" value="UDP-Glycosyltransferase/glycogen phosphorylase"/>
    <property type="match status" value="1"/>
</dbReference>